<organism evidence="2 3">
    <name type="scientific">Haloarcula taiwanensis</name>
    <dbReference type="NCBI Taxonomy" id="1932004"/>
    <lineage>
        <taxon>Archaea</taxon>
        <taxon>Methanobacteriati</taxon>
        <taxon>Methanobacteriota</taxon>
        <taxon>Stenosarchaea group</taxon>
        <taxon>Halobacteria</taxon>
        <taxon>Halobacteriales</taxon>
        <taxon>Haloarculaceae</taxon>
        <taxon>Haloarcula</taxon>
    </lineage>
</organism>
<dbReference type="OrthoDB" id="308110at2157"/>
<accession>A0A2H5A062</accession>
<keyword evidence="1" id="KW-1133">Transmembrane helix</keyword>
<dbReference type="EMBL" id="CP019154">
    <property type="protein sequence ID" value="AUG48123.1"/>
    <property type="molecule type" value="Genomic_DNA"/>
</dbReference>
<evidence type="ECO:0000313" key="3">
    <source>
        <dbReference type="Proteomes" id="UP000242917"/>
    </source>
</evidence>
<dbReference type="AlphaFoldDB" id="A0A2H5A062"/>
<feature type="transmembrane region" description="Helical" evidence="1">
    <location>
        <begin position="12"/>
        <end position="32"/>
    </location>
</feature>
<reference evidence="2 3" key="1">
    <citation type="submission" date="2017-01" db="EMBL/GenBank/DDBJ databases">
        <title>A Red Light-Sensitive Sensory Rhodopsin I From Haloarcula taiwanensis, A New Haloarchaeon Isolated From Taiwan.</title>
        <authorList>
            <person name="Yang C.-S."/>
            <person name="Han Y.-A."/>
            <person name="Chen P.-C."/>
            <person name="Ng W.V."/>
            <person name="Chen T.-W."/>
        </authorList>
    </citation>
    <scope>NUCLEOTIDE SEQUENCE [LARGE SCALE GENOMIC DNA]</scope>
    <source>
        <strain evidence="2 3">Taiwanensis</strain>
    </source>
</reference>
<protein>
    <submittedName>
        <fullName evidence="2">Uncharacterized protein</fullName>
    </submittedName>
</protein>
<evidence type="ECO:0000313" key="2">
    <source>
        <dbReference type="EMBL" id="AUG48123.1"/>
    </source>
</evidence>
<sequence length="131" mass="13759">MSRSSDRATTEPLVALVAVFAVTFGVSLYAGVVDDAFSTLDDDRNIATPTADTVEQRLSSAGVVRPEKLDGALEGVPENYHGNATITATTGARWSGGQKPPTSADIEARTVSVRVGAGAVRRGTLTVRVWR</sequence>
<dbReference type="InterPro" id="IPR055709">
    <property type="entry name" value="DUF7285"/>
</dbReference>
<dbReference type="Proteomes" id="UP000242917">
    <property type="component" value="Chromosome I"/>
</dbReference>
<evidence type="ECO:0000256" key="1">
    <source>
        <dbReference type="SAM" id="Phobius"/>
    </source>
</evidence>
<gene>
    <name evidence="2" type="ORF">BVU17_11535</name>
</gene>
<keyword evidence="1" id="KW-0472">Membrane</keyword>
<name>A0A2H5A062_9EURY</name>
<proteinExistence type="predicted"/>
<keyword evidence="3" id="KW-1185">Reference proteome</keyword>
<dbReference type="KEGG" id="hta:BVU17_11535"/>
<keyword evidence="1" id="KW-0812">Transmembrane</keyword>
<dbReference type="Pfam" id="PF23956">
    <property type="entry name" value="DUF7285"/>
    <property type="match status" value="1"/>
</dbReference>